<dbReference type="Proteomes" id="UP001060085">
    <property type="component" value="Linkage Group LG07"/>
</dbReference>
<gene>
    <name evidence="1" type="ORF">M9H77_31305</name>
</gene>
<reference evidence="2" key="1">
    <citation type="journal article" date="2023" name="Nat. Plants">
        <title>Single-cell RNA sequencing provides a high-resolution roadmap for understanding the multicellular compartmentation of specialized metabolism.</title>
        <authorList>
            <person name="Sun S."/>
            <person name="Shen X."/>
            <person name="Li Y."/>
            <person name="Li Y."/>
            <person name="Wang S."/>
            <person name="Li R."/>
            <person name="Zhang H."/>
            <person name="Shen G."/>
            <person name="Guo B."/>
            <person name="Wei J."/>
            <person name="Xu J."/>
            <person name="St-Pierre B."/>
            <person name="Chen S."/>
            <person name="Sun C."/>
        </authorList>
    </citation>
    <scope>NUCLEOTIDE SEQUENCE [LARGE SCALE GENOMIC DNA]</scope>
</reference>
<proteinExistence type="predicted"/>
<accession>A0ACB9ZZN8</accession>
<sequence length="231" mass="26324">MPIQEEDVVIFWRKLEIGSDIPEEHHRDMESEMHDLTSLLQEINTGPISNVREVRQLIKDVIHPVLPDDPCHPLKIGKSSGSGSRSGSGSGSGNPNPRGRGRPPCNGRSRDRGCRSVGPVYQPLVVSNFLFGEKNHWVEIRRRMSHDLRHRMHLCEQLFSSVERVSELIMKTNWEEGSAPPEYWMNTPDHFYVIANTFNLCVVFHARSESTTVLPLVSNMDLLLERYSLDS</sequence>
<organism evidence="1 2">
    <name type="scientific">Catharanthus roseus</name>
    <name type="common">Madagascar periwinkle</name>
    <name type="synonym">Vinca rosea</name>
    <dbReference type="NCBI Taxonomy" id="4058"/>
    <lineage>
        <taxon>Eukaryota</taxon>
        <taxon>Viridiplantae</taxon>
        <taxon>Streptophyta</taxon>
        <taxon>Embryophyta</taxon>
        <taxon>Tracheophyta</taxon>
        <taxon>Spermatophyta</taxon>
        <taxon>Magnoliopsida</taxon>
        <taxon>eudicotyledons</taxon>
        <taxon>Gunneridae</taxon>
        <taxon>Pentapetalae</taxon>
        <taxon>asterids</taxon>
        <taxon>lamiids</taxon>
        <taxon>Gentianales</taxon>
        <taxon>Apocynaceae</taxon>
        <taxon>Rauvolfioideae</taxon>
        <taxon>Vinceae</taxon>
        <taxon>Catharanthinae</taxon>
        <taxon>Catharanthus</taxon>
    </lineage>
</organism>
<protein>
    <submittedName>
        <fullName evidence="1">Uncharacterized protein</fullName>
    </submittedName>
</protein>
<evidence type="ECO:0000313" key="2">
    <source>
        <dbReference type="Proteomes" id="UP001060085"/>
    </source>
</evidence>
<keyword evidence="2" id="KW-1185">Reference proteome</keyword>
<name>A0ACB9ZZN8_CATRO</name>
<dbReference type="EMBL" id="CM044707">
    <property type="protein sequence ID" value="KAI5654118.1"/>
    <property type="molecule type" value="Genomic_DNA"/>
</dbReference>
<comment type="caution">
    <text evidence="1">The sequence shown here is derived from an EMBL/GenBank/DDBJ whole genome shotgun (WGS) entry which is preliminary data.</text>
</comment>
<evidence type="ECO:0000313" key="1">
    <source>
        <dbReference type="EMBL" id="KAI5654118.1"/>
    </source>
</evidence>